<dbReference type="InterPro" id="IPR002110">
    <property type="entry name" value="Ankyrin_rpt"/>
</dbReference>
<feature type="region of interest" description="Disordered" evidence="2">
    <location>
        <begin position="953"/>
        <end position="981"/>
    </location>
</feature>
<feature type="compositionally biased region" description="Low complexity" evidence="2">
    <location>
        <begin position="1465"/>
        <end position="1481"/>
    </location>
</feature>
<proteinExistence type="predicted"/>
<accession>A0ABP1QZ47</accession>
<dbReference type="PROSITE" id="PS50088">
    <property type="entry name" value="ANK_REPEAT"/>
    <property type="match status" value="2"/>
</dbReference>
<evidence type="ECO:0000313" key="4">
    <source>
        <dbReference type="Proteomes" id="UP001642540"/>
    </source>
</evidence>
<feature type="region of interest" description="Disordered" evidence="2">
    <location>
        <begin position="126"/>
        <end position="248"/>
    </location>
</feature>
<dbReference type="SUPFAM" id="SSF48403">
    <property type="entry name" value="Ankyrin repeat"/>
    <property type="match status" value="1"/>
</dbReference>
<dbReference type="PANTHER" id="PTHR22882:SF3">
    <property type="entry name" value="SYNPHILIN-1"/>
    <property type="match status" value="1"/>
</dbReference>
<evidence type="ECO:0000256" key="1">
    <source>
        <dbReference type="PROSITE-ProRule" id="PRU00023"/>
    </source>
</evidence>
<feature type="compositionally biased region" description="Polar residues" evidence="2">
    <location>
        <begin position="888"/>
        <end position="897"/>
    </location>
</feature>
<feature type="compositionally biased region" description="Low complexity" evidence="2">
    <location>
        <begin position="93"/>
        <end position="103"/>
    </location>
</feature>
<feature type="compositionally biased region" description="Low complexity" evidence="2">
    <location>
        <begin position="756"/>
        <end position="768"/>
    </location>
</feature>
<feature type="region of interest" description="Disordered" evidence="2">
    <location>
        <begin position="625"/>
        <end position="655"/>
    </location>
</feature>
<evidence type="ECO:0000313" key="3">
    <source>
        <dbReference type="EMBL" id="CAL8115162.1"/>
    </source>
</evidence>
<dbReference type="Proteomes" id="UP001642540">
    <property type="component" value="Unassembled WGS sequence"/>
</dbReference>
<feature type="region of interest" description="Disordered" evidence="2">
    <location>
        <begin position="1220"/>
        <end position="1290"/>
    </location>
</feature>
<feature type="compositionally biased region" description="Polar residues" evidence="2">
    <location>
        <begin position="221"/>
        <end position="248"/>
    </location>
</feature>
<feature type="region of interest" description="Disordered" evidence="2">
    <location>
        <begin position="1385"/>
        <end position="1481"/>
    </location>
</feature>
<dbReference type="Pfam" id="PF12796">
    <property type="entry name" value="Ank_2"/>
    <property type="match status" value="2"/>
</dbReference>
<evidence type="ECO:0000256" key="2">
    <source>
        <dbReference type="SAM" id="MobiDB-lite"/>
    </source>
</evidence>
<feature type="compositionally biased region" description="Pro residues" evidence="2">
    <location>
        <begin position="129"/>
        <end position="142"/>
    </location>
</feature>
<feature type="repeat" description="ANK" evidence="1">
    <location>
        <begin position="434"/>
        <end position="466"/>
    </location>
</feature>
<feature type="compositionally biased region" description="Basic and acidic residues" evidence="2">
    <location>
        <begin position="780"/>
        <end position="791"/>
    </location>
</feature>
<feature type="compositionally biased region" description="Low complexity" evidence="2">
    <location>
        <begin position="1431"/>
        <end position="1445"/>
    </location>
</feature>
<dbReference type="InterPro" id="IPR036770">
    <property type="entry name" value="Ankyrin_rpt-contain_sf"/>
</dbReference>
<feature type="region of interest" description="Disordered" evidence="2">
    <location>
        <begin position="69"/>
        <end position="109"/>
    </location>
</feature>
<feature type="compositionally biased region" description="Polar residues" evidence="2">
    <location>
        <begin position="960"/>
        <end position="972"/>
    </location>
</feature>
<dbReference type="SMART" id="SM00248">
    <property type="entry name" value="ANK"/>
    <property type="match status" value="4"/>
</dbReference>
<feature type="compositionally biased region" description="Basic residues" evidence="2">
    <location>
        <begin position="165"/>
        <end position="174"/>
    </location>
</feature>
<keyword evidence="1" id="KW-0040">ANK repeat</keyword>
<feature type="compositionally biased region" description="Polar residues" evidence="2">
    <location>
        <begin position="175"/>
        <end position="192"/>
    </location>
</feature>
<feature type="compositionally biased region" description="Low complexity" evidence="2">
    <location>
        <begin position="193"/>
        <end position="203"/>
    </location>
</feature>
<name>A0ABP1QZ47_9HEXA</name>
<feature type="compositionally biased region" description="Acidic residues" evidence="2">
    <location>
        <begin position="1446"/>
        <end position="1461"/>
    </location>
</feature>
<feature type="region of interest" description="Disordered" evidence="2">
    <location>
        <begin position="1151"/>
        <end position="1193"/>
    </location>
</feature>
<dbReference type="Gene3D" id="1.25.40.20">
    <property type="entry name" value="Ankyrin repeat-containing domain"/>
    <property type="match status" value="1"/>
</dbReference>
<dbReference type="PANTHER" id="PTHR22882">
    <property type="entry name" value="SYNPHILIN-1"/>
    <property type="match status" value="1"/>
</dbReference>
<feature type="compositionally biased region" description="Low complexity" evidence="2">
    <location>
        <begin position="1048"/>
        <end position="1066"/>
    </location>
</feature>
<gene>
    <name evidence="3" type="ORF">ODALV1_LOCUS16744</name>
</gene>
<dbReference type="InterPro" id="IPR040133">
    <property type="entry name" value="SNCAIP"/>
</dbReference>
<feature type="region of interest" description="Disordered" evidence="2">
    <location>
        <begin position="756"/>
        <end position="834"/>
    </location>
</feature>
<keyword evidence="4" id="KW-1185">Reference proteome</keyword>
<comment type="caution">
    <text evidence="3">The sequence shown here is derived from an EMBL/GenBank/DDBJ whole genome shotgun (WGS) entry which is preliminary data.</text>
</comment>
<feature type="compositionally biased region" description="Polar residues" evidence="2">
    <location>
        <begin position="1281"/>
        <end position="1290"/>
    </location>
</feature>
<organism evidence="3 4">
    <name type="scientific">Orchesella dallaii</name>
    <dbReference type="NCBI Taxonomy" id="48710"/>
    <lineage>
        <taxon>Eukaryota</taxon>
        <taxon>Metazoa</taxon>
        <taxon>Ecdysozoa</taxon>
        <taxon>Arthropoda</taxon>
        <taxon>Hexapoda</taxon>
        <taxon>Collembola</taxon>
        <taxon>Entomobryomorpha</taxon>
        <taxon>Entomobryoidea</taxon>
        <taxon>Orchesellidae</taxon>
        <taxon>Orchesellinae</taxon>
        <taxon>Orchesella</taxon>
    </lineage>
</organism>
<feature type="compositionally biased region" description="Low complexity" evidence="2">
    <location>
        <begin position="1102"/>
        <end position="1111"/>
    </location>
</feature>
<feature type="region of interest" description="Disordered" evidence="2">
    <location>
        <begin position="852"/>
        <end position="920"/>
    </location>
</feature>
<feature type="compositionally biased region" description="Low complexity" evidence="2">
    <location>
        <begin position="1232"/>
        <end position="1243"/>
    </location>
</feature>
<feature type="compositionally biased region" description="Low complexity" evidence="2">
    <location>
        <begin position="645"/>
        <end position="655"/>
    </location>
</feature>
<protein>
    <recommendedName>
        <fullName evidence="5">Synphilin-1</fullName>
    </recommendedName>
</protein>
<dbReference type="EMBL" id="CAXLJM020000051">
    <property type="protein sequence ID" value="CAL8115162.1"/>
    <property type="molecule type" value="Genomic_DNA"/>
</dbReference>
<feature type="compositionally biased region" description="Low complexity" evidence="2">
    <location>
        <begin position="150"/>
        <end position="164"/>
    </location>
</feature>
<feature type="compositionally biased region" description="Polar residues" evidence="2">
    <location>
        <begin position="1175"/>
        <end position="1193"/>
    </location>
</feature>
<dbReference type="PROSITE" id="PS50297">
    <property type="entry name" value="ANK_REP_REGION"/>
    <property type="match status" value="1"/>
</dbReference>
<feature type="repeat" description="ANK" evidence="1">
    <location>
        <begin position="397"/>
        <end position="433"/>
    </location>
</feature>
<feature type="compositionally biased region" description="Basic and acidic residues" evidence="2">
    <location>
        <begin position="1032"/>
        <end position="1046"/>
    </location>
</feature>
<feature type="compositionally biased region" description="Polar residues" evidence="2">
    <location>
        <begin position="69"/>
        <end position="92"/>
    </location>
</feature>
<feature type="compositionally biased region" description="Basic and acidic residues" evidence="2">
    <location>
        <begin position="1068"/>
        <end position="1081"/>
    </location>
</feature>
<sequence length="1481" mass="159777">MDKGDGSKKRSPAGTTRRAYSLFGGIINLAHTPTTKSIATSSNVSAGTTEDPQGPSNVYTVIVNNDHTRDCTTNQKKSDQSPSTVSSLNSRMSGNASSSKNGAGRIGPAPRTVSILTALNELAISDEIGPPPPVPSSLPPPVSTSGCRNASASASTSKSNPSHSTYHHLSKRSGHSGSSAQENIDVSQYEIPTSTGGSSSASVHHSHSHIYHSTSKGGIYSNPTSSASSSRFKGYNEQQRSAVRASTNTLPSALRIAHKSPSNRKETLTLKAATKQRDRSKSRTPDWIWKIFQLTKHGKLEELQQSLLGLDSTLIRHLADAKGNTVLHCAVRGGHVNTLQWLVSVLGPQCTEAALNDHNQAGRTVILTALKKGQLQCLQWLVQHTKYGEKALVPNDGERSLLHYAATYGDINVVRWLCTELIEKGIHVDIRDSGGMTPLHDAAKSGHIIVCHELILAGADPLSQTELGWRPSDLAIRHRHMECASYFMVAEAAGSLGNQLHSLLLAFNHLRQEHEELRSQFRETLRVGKWLAKERNDLIKHFPSKWAQEATSSMLLGGTNNGTRFSDLEHKLVIAEQTWKKFSQNLDDAGEPMLNGEEALISNITSRDFLQRRLAAVQLRHERNQSLGSSLSASSDEDQYEENSSSDGSSSDVAVERVSTVTVGSGVGVNSSSAVIIHSSAGSPQMKKDTITTRSKAAPWLLPSNDVFLSQLSPFVGAHGKSLPTLDLLNGAPTSGSLLSPIVTQSSGAAAATTAAATVSPATTTETAGKNEKSLVQMDATERQPGKRDSTSLEISVLEVIEPNSPASSSSSKKKRDGGVEKFHVSPRPWLNFSDQTKGMWRSLPKCATSSPSFGIGGDERNTPGGHHSHLVGKTSEFSAVSPDPGTGSDTRSSSRLASHGQGEHERQLLPTSVGRPVKHHGAEYDLDGMLFSNTSPFSPSQKHATENVHHAPDLIRGTQYRNQPETQPSSLKSRHGKEYPFKMKFSSDSESAIYERIPDAMCVKKPTSSSCEDYSNFDTSHQSLEETMDESNSRNDNSESNHEANEQSGQSVQGHSSSSRSFSIQPNEHHLYSSSEHKLETGSSLAENNKQRGGIDITPVSSTSSNFTSSALKPRTPSPKSYVTKLTVIPVEATTETCFLSLRSTSFVHEDQQQQQQGSHQLHLPGESHDELSSGLSCQLPNDSVSSSNTPVMPRFNSSGTVVFPLRKPDWYSTELLSLTTPDSSLGGRLSPTPSETSRTESALAPPPSYVSHASQNSEASKTESARGQPNEPGIERDSQSPGVEQKSYNAEMSQCECIHSPIVASESNVESVTPDMVGSTESYEMCASSSNSGKDNAAYLRRKKDDDGDNDGTTMKQFGVAGNQRIQATTTTCFIRSHLSTGIHKGSAQRLPKGIRGHSKPWYEIDGSDDEGSLLRVAETRSTHGSRFSSSNSSSSSNPAPESSENESETNGNSDEEDKSETQQQQNQQPSTHNYQQFL</sequence>
<feature type="region of interest" description="Disordered" evidence="2">
    <location>
        <begin position="1024"/>
        <end position="1121"/>
    </location>
</feature>
<feature type="region of interest" description="Disordered" evidence="2">
    <location>
        <begin position="260"/>
        <end position="281"/>
    </location>
</feature>
<reference evidence="3 4" key="1">
    <citation type="submission" date="2024-08" db="EMBL/GenBank/DDBJ databases">
        <authorList>
            <person name="Cucini C."/>
            <person name="Frati F."/>
        </authorList>
    </citation>
    <scope>NUCLEOTIDE SEQUENCE [LARGE SCALE GENOMIC DNA]</scope>
</reference>
<evidence type="ECO:0008006" key="5">
    <source>
        <dbReference type="Google" id="ProtNLM"/>
    </source>
</evidence>